<dbReference type="InterPro" id="IPR015421">
    <property type="entry name" value="PyrdxlP-dep_Trfase_major"/>
</dbReference>
<dbReference type="EC" id="1.4.4.2" evidence="6"/>
<dbReference type="PANTHER" id="PTHR11773:SF1">
    <property type="entry name" value="GLYCINE DEHYDROGENASE (DECARBOXYLATING), MITOCHONDRIAL"/>
    <property type="match status" value="1"/>
</dbReference>
<organism evidence="9 10">
    <name type="scientific">Candidatus Magnetaquiglobus chichijimensis</name>
    <dbReference type="NCBI Taxonomy" id="3141448"/>
    <lineage>
        <taxon>Bacteria</taxon>
        <taxon>Pseudomonadati</taxon>
        <taxon>Pseudomonadota</taxon>
        <taxon>Magnetococcia</taxon>
        <taxon>Magnetococcales</taxon>
        <taxon>Candidatus Magnetaquicoccaceae</taxon>
        <taxon>Candidatus Magnetaquiglobus</taxon>
    </lineage>
</organism>
<dbReference type="InterPro" id="IPR015422">
    <property type="entry name" value="PyrdxlP-dep_Trfase_small"/>
</dbReference>
<dbReference type="Gene3D" id="3.90.1150.10">
    <property type="entry name" value="Aspartate Aminotransferase, domain 1"/>
    <property type="match status" value="1"/>
</dbReference>
<protein>
    <recommendedName>
        <fullName evidence="6">Probable glycine dehydrogenase (decarboxylating) subunit 2</fullName>
        <ecNumber evidence="6">1.4.4.2</ecNumber>
    </recommendedName>
    <alternativeName>
        <fullName evidence="6">Glycine cleavage system P-protein subunit 2</fullName>
    </alternativeName>
    <alternativeName>
        <fullName evidence="6">Glycine decarboxylase subunit 2</fullName>
    </alternativeName>
    <alternativeName>
        <fullName evidence="6">Glycine dehydrogenase (aminomethyl-transferring) subunit 2</fullName>
    </alternativeName>
</protein>
<feature type="modified residue" description="N6-(pyridoxal phosphate)lysine" evidence="6">
    <location>
        <position position="266"/>
    </location>
</feature>
<feature type="domain" description="Glycine cleavage system P-protein N-terminal" evidence="7">
    <location>
        <begin position="44"/>
        <end position="311"/>
    </location>
</feature>
<dbReference type="Proteomes" id="UP001628193">
    <property type="component" value="Unassembled WGS sequence"/>
</dbReference>
<name>A0ABQ0C623_9PROT</name>
<reference evidence="9 10" key="2">
    <citation type="submission" date="2024-09" db="EMBL/GenBank/DDBJ databases">
        <title>Draft genome sequence of Candidatus Magnetaquicoccaceae bacterium FCR-1.</title>
        <authorList>
            <person name="Shimoshige H."/>
            <person name="Shimamura S."/>
            <person name="Taoka A."/>
            <person name="Kobayashi H."/>
            <person name="Maekawa T."/>
        </authorList>
    </citation>
    <scope>NUCLEOTIDE SEQUENCE [LARGE SCALE GENOMIC DNA]</scope>
    <source>
        <strain evidence="9 10">FCR-1</strain>
    </source>
</reference>
<dbReference type="Gene3D" id="6.20.440.10">
    <property type="match status" value="1"/>
</dbReference>
<evidence type="ECO:0000256" key="1">
    <source>
        <dbReference type="ARBA" id="ARBA00001933"/>
    </source>
</evidence>
<comment type="function">
    <text evidence="2 6">The glycine cleavage system catalyzes the degradation of glycine. The P protein binds the alpha-amino group of glycine through its pyridoxal phosphate cofactor; CO(2) is released and the remaining methylamine moiety is then transferred to the lipoamide cofactor of the H protein.</text>
</comment>
<evidence type="ECO:0000259" key="8">
    <source>
        <dbReference type="Pfam" id="PF21478"/>
    </source>
</evidence>
<evidence type="ECO:0000313" key="10">
    <source>
        <dbReference type="Proteomes" id="UP001628193"/>
    </source>
</evidence>
<dbReference type="SUPFAM" id="SSF53383">
    <property type="entry name" value="PLP-dependent transferases"/>
    <property type="match status" value="1"/>
</dbReference>
<dbReference type="GO" id="GO:0004375">
    <property type="term" value="F:glycine dehydrogenase (decarboxylating) activity"/>
    <property type="evidence" value="ECO:0007669"/>
    <property type="project" value="UniProtKB-EC"/>
</dbReference>
<dbReference type="InterPro" id="IPR020581">
    <property type="entry name" value="GDC_P"/>
</dbReference>
<dbReference type="InterPro" id="IPR049315">
    <property type="entry name" value="GDC-P_N"/>
</dbReference>
<dbReference type="InterPro" id="IPR049316">
    <property type="entry name" value="GDC-P_C"/>
</dbReference>
<dbReference type="InterPro" id="IPR015424">
    <property type="entry name" value="PyrdxlP-dep_Trfase"/>
</dbReference>
<keyword evidence="4 6" id="KW-0560">Oxidoreductase</keyword>
<feature type="domain" description="Glycine dehydrogenase C-terminal" evidence="8">
    <location>
        <begin position="353"/>
        <end position="456"/>
    </location>
</feature>
<evidence type="ECO:0000313" key="9">
    <source>
        <dbReference type="EMBL" id="GAB0056338.1"/>
    </source>
</evidence>
<evidence type="ECO:0000256" key="5">
    <source>
        <dbReference type="ARBA" id="ARBA00049026"/>
    </source>
</evidence>
<evidence type="ECO:0000256" key="4">
    <source>
        <dbReference type="ARBA" id="ARBA00023002"/>
    </source>
</evidence>
<evidence type="ECO:0000256" key="2">
    <source>
        <dbReference type="ARBA" id="ARBA00003788"/>
    </source>
</evidence>
<comment type="subunit">
    <text evidence="6">The glycine cleavage system is composed of four proteins: P, T, L and H. In this organism, the P 'protein' is a heterodimer of two subunits.</text>
</comment>
<dbReference type="Gene3D" id="3.40.640.10">
    <property type="entry name" value="Type I PLP-dependent aspartate aminotransferase-like (Major domain)"/>
    <property type="match status" value="1"/>
</dbReference>
<sequence length="495" mass="53850">MNQTIFDASRPERRNIQHIPELPEGGSDLPERFLRVAPPPLPRVSELQVVRHYTRLSQLNYSVDTHFYPLGSCTMKYNPRACHVLASLPGFLNRHPLAPVESGQGVLRCLHELQEMLGEIAGMRAVSLVPMAGAHGEFAGVAMIRAYHRARGDEARREMLVPDAAHGTNPATAAMCGLSVREIPTTAAGDVDIEALRAAVGPHTAGLMLTNPSTLGVFERRVGEIAAIVHEAGGLLYYDGANLNAVAGRVRPGDMGFDAVHFNVHKTFATPHGGGGPGAGPVAVSERLAPYLPVPVVKKSLDDKGREWFSWQTEADLPESIGRLAGFSGNIGILLRAHIYLRMLGAEGVRRVSAFATLNANYLMARLMAEGFTVAYPDRRATHEFILSLEPERKRLGITALDVSKRLLEFGIHAPTMYFPSLVPECLLIEPTETETRETLDHFVDALVAIRQEAENDARRVTSAPHAIPVPGGGVGRLDATLAARKPDLIWKERS</sequence>
<dbReference type="RefSeq" id="WP_420904049.1">
    <property type="nucleotide sequence ID" value="NZ_BAAFGK010000002.1"/>
</dbReference>
<dbReference type="Pfam" id="PF21478">
    <property type="entry name" value="GcvP2_C"/>
    <property type="match status" value="1"/>
</dbReference>
<comment type="catalytic activity">
    <reaction evidence="5 6">
        <text>N(6)-[(R)-lipoyl]-L-lysyl-[glycine-cleavage complex H protein] + glycine + H(+) = N(6)-[(R)-S(8)-aminomethyldihydrolipoyl]-L-lysyl-[glycine-cleavage complex H protein] + CO2</text>
        <dbReference type="Rhea" id="RHEA:24304"/>
        <dbReference type="Rhea" id="RHEA-COMP:10494"/>
        <dbReference type="Rhea" id="RHEA-COMP:10495"/>
        <dbReference type="ChEBI" id="CHEBI:15378"/>
        <dbReference type="ChEBI" id="CHEBI:16526"/>
        <dbReference type="ChEBI" id="CHEBI:57305"/>
        <dbReference type="ChEBI" id="CHEBI:83099"/>
        <dbReference type="ChEBI" id="CHEBI:83143"/>
        <dbReference type="EC" id="1.4.4.2"/>
    </reaction>
</comment>
<dbReference type="InterPro" id="IPR023012">
    <property type="entry name" value="GcvPB"/>
</dbReference>
<comment type="caution">
    <text evidence="9">The sequence shown here is derived from an EMBL/GenBank/DDBJ whole genome shotgun (WGS) entry which is preliminary data.</text>
</comment>
<reference evidence="9 10" key="1">
    <citation type="submission" date="2024-05" db="EMBL/GenBank/DDBJ databases">
        <authorList>
            <consortium name="Candidatus Magnetaquicoccaceae bacterium FCR-1 genome sequencing consortium"/>
            <person name="Shimoshige H."/>
            <person name="Shimamura S."/>
            <person name="Taoka A."/>
            <person name="Kobayashi H."/>
            <person name="Maekawa T."/>
        </authorList>
    </citation>
    <scope>NUCLEOTIDE SEQUENCE [LARGE SCALE GENOMIC DNA]</scope>
    <source>
        <strain evidence="9 10">FCR-1</strain>
    </source>
</reference>
<keyword evidence="3 6" id="KW-0663">Pyridoxal phosphate</keyword>
<comment type="similarity">
    <text evidence="6">Belongs to the GcvP family. C-terminal subunit subfamily.</text>
</comment>
<dbReference type="HAMAP" id="MF_00713">
    <property type="entry name" value="GcvPB"/>
    <property type="match status" value="1"/>
</dbReference>
<keyword evidence="10" id="KW-1185">Reference proteome</keyword>
<dbReference type="EMBL" id="BAAFGK010000002">
    <property type="protein sequence ID" value="GAB0056338.1"/>
    <property type="molecule type" value="Genomic_DNA"/>
</dbReference>
<dbReference type="PANTHER" id="PTHR11773">
    <property type="entry name" value="GLYCINE DEHYDROGENASE, DECARBOXYLATING"/>
    <property type="match status" value="1"/>
</dbReference>
<dbReference type="Pfam" id="PF02347">
    <property type="entry name" value="GDC-P"/>
    <property type="match status" value="1"/>
</dbReference>
<evidence type="ECO:0000256" key="6">
    <source>
        <dbReference type="HAMAP-Rule" id="MF_00713"/>
    </source>
</evidence>
<evidence type="ECO:0000256" key="3">
    <source>
        <dbReference type="ARBA" id="ARBA00022898"/>
    </source>
</evidence>
<accession>A0ABQ0C623</accession>
<proteinExistence type="inferred from homology"/>
<dbReference type="NCBIfam" id="NF003346">
    <property type="entry name" value="PRK04366.1"/>
    <property type="match status" value="1"/>
</dbReference>
<evidence type="ECO:0000259" key="7">
    <source>
        <dbReference type="Pfam" id="PF02347"/>
    </source>
</evidence>
<comment type="cofactor">
    <cofactor evidence="1 6">
        <name>pyridoxal 5'-phosphate</name>
        <dbReference type="ChEBI" id="CHEBI:597326"/>
    </cofactor>
</comment>
<gene>
    <name evidence="6 9" type="primary">gcvPB</name>
    <name evidence="9" type="ORF">SIID45300_00644</name>
</gene>